<dbReference type="SUPFAM" id="SSF52540">
    <property type="entry name" value="P-loop containing nucleoside triphosphate hydrolases"/>
    <property type="match status" value="1"/>
</dbReference>
<dbReference type="InterPro" id="IPR050304">
    <property type="entry name" value="MT-severing_AAA_ATPase"/>
</dbReference>
<evidence type="ECO:0000259" key="13">
    <source>
        <dbReference type="SMART" id="SM00745"/>
    </source>
</evidence>
<dbReference type="OrthoDB" id="10251136at2759"/>
<comment type="subunit">
    <text evidence="9">Homohexamer. The homohexamer is stabilized by ATP-binding. The homohexamer may adopt a ring conformation through which microtubules pass prior to being severed. Interacts with microtubules.</text>
</comment>
<dbReference type="GO" id="GO:0008568">
    <property type="term" value="F:microtubule severing ATPase activity"/>
    <property type="evidence" value="ECO:0007669"/>
    <property type="project" value="UniProtKB-UniRule"/>
</dbReference>
<evidence type="ECO:0000256" key="3">
    <source>
        <dbReference type="ARBA" id="ARBA00022741"/>
    </source>
</evidence>
<keyword evidence="11" id="KW-0812">Transmembrane</keyword>
<gene>
    <name evidence="14" type="ORF">ILUMI_05394</name>
</gene>
<evidence type="ECO:0000256" key="5">
    <source>
        <dbReference type="ARBA" id="ARBA00023136"/>
    </source>
</evidence>
<dbReference type="FunFam" id="1.20.58.80:FF:000006">
    <property type="entry name" value="Spastin"/>
    <property type="match status" value="1"/>
</dbReference>
<dbReference type="GO" id="GO:0005524">
    <property type="term" value="F:ATP binding"/>
    <property type="evidence" value="ECO:0007669"/>
    <property type="project" value="UniProtKB-UniRule"/>
</dbReference>
<comment type="function">
    <text evidence="9">ATP-dependent microtubule severing protein. Microtubule severing may promote reorganization of cellular microtubule arrays and the release of microtubules from the microtubule organizing center following nucleation.</text>
</comment>
<dbReference type="SUPFAM" id="SSF116846">
    <property type="entry name" value="MIT domain"/>
    <property type="match status" value="1"/>
</dbReference>
<keyword evidence="6 9" id="KW-0206">Cytoskeleton</keyword>
<dbReference type="InterPro" id="IPR036181">
    <property type="entry name" value="MIT_dom_sf"/>
</dbReference>
<feature type="domain" description="AAA+ ATPase" evidence="12">
    <location>
        <begin position="384"/>
        <end position="521"/>
    </location>
</feature>
<sequence>MVRKTQSTKSPSKKSRKSDSDASSAHLTFTSFPEDSVHKRNLCFVSFPIIFMFNILHSLLYQIFIILRFIYCSSSGYLLRNRKTECASNVNEERTASAEEIQEMSQTPRNTGPGPGDPLLAKQKHHHRRAFEYISKALKIDEENEGQKELAIELYRKGITELELGIAVQCWGGRGEVWERAQRLHEKMKTNLAMAKDRLQFLGKKAWIIWNVWLFRMNQKNVEKPHLSYNSSIPVVKPSLSSAATGKKLTVAARRPGGSGLSKSQTLPRSMGSRNAPVQPVRPFNKQSSTPPAIKKQLSVPGNNSPARKGGLAGASKPAARGRSPTLRGVDPKLAQSILDEIVEGRPPVQWEDIVGQETAKQALQEMVILPSLRPELFTGLRSPARGLLLFGPPGNGKTLLARAVATECQATFFAISAASLTSKYVGEGEKLVRALFAMARELQPSIIFIDEVDSLLSERSNNEHEASRRLKTEFLVEFDGLPSNPESERVIVMAATNRPQELDEAALRRFPKRVYVTLPDSDTRSELLKKLLAKQGCTLNQKELKRLATLTEGYSGSDLTALAKDAALGPIRELDPEQVKQMDPGSVRSITMNDFLDSLKRIRRSVSPQSLVAYEKWSLQYGDVSL</sequence>
<accession>A0A8K0GI58</accession>
<dbReference type="InterPro" id="IPR015415">
    <property type="entry name" value="Spast_Vps4_C"/>
</dbReference>
<dbReference type="GO" id="GO:0000070">
    <property type="term" value="P:mitotic sister chromatid segregation"/>
    <property type="evidence" value="ECO:0007669"/>
    <property type="project" value="UniProtKB-ARBA"/>
</dbReference>
<comment type="similarity">
    <text evidence="9">Belongs to the AAA ATPase family. Spastin subfamily.</text>
</comment>
<dbReference type="GO" id="GO:0005874">
    <property type="term" value="C:microtubule"/>
    <property type="evidence" value="ECO:0007669"/>
    <property type="project" value="UniProtKB-UniRule"/>
</dbReference>
<feature type="region of interest" description="Disordered" evidence="10">
    <location>
        <begin position="89"/>
        <end position="117"/>
    </location>
</feature>
<dbReference type="CDD" id="cd02679">
    <property type="entry name" value="MIT_spastin"/>
    <property type="match status" value="1"/>
</dbReference>
<keyword evidence="4 9" id="KW-0067">ATP-binding</keyword>
<keyword evidence="11" id="KW-1133">Transmembrane helix</keyword>
<dbReference type="GO" id="GO:0008017">
    <property type="term" value="F:microtubule binding"/>
    <property type="evidence" value="ECO:0007669"/>
    <property type="project" value="UniProtKB-UniRule"/>
</dbReference>
<dbReference type="PANTHER" id="PTHR23074">
    <property type="entry name" value="AAA DOMAIN-CONTAINING"/>
    <property type="match status" value="1"/>
</dbReference>
<comment type="catalytic activity">
    <reaction evidence="8 9">
        <text>n ATP + n H2O + a microtubule = n ADP + n phosphate + (n+1) alpha/beta tubulin heterodimers.</text>
        <dbReference type="EC" id="5.6.1.1"/>
    </reaction>
</comment>
<organism evidence="14 15">
    <name type="scientific">Ignelater luminosus</name>
    <name type="common">Cucubano</name>
    <name type="synonym">Pyrophorus luminosus</name>
    <dbReference type="NCBI Taxonomy" id="2038154"/>
    <lineage>
        <taxon>Eukaryota</taxon>
        <taxon>Metazoa</taxon>
        <taxon>Ecdysozoa</taxon>
        <taxon>Arthropoda</taxon>
        <taxon>Hexapoda</taxon>
        <taxon>Insecta</taxon>
        <taxon>Pterygota</taxon>
        <taxon>Neoptera</taxon>
        <taxon>Endopterygota</taxon>
        <taxon>Coleoptera</taxon>
        <taxon>Polyphaga</taxon>
        <taxon>Elateriformia</taxon>
        <taxon>Elateroidea</taxon>
        <taxon>Elateridae</taxon>
        <taxon>Agrypninae</taxon>
        <taxon>Pyrophorini</taxon>
        <taxon>Ignelater</taxon>
    </lineage>
</organism>
<feature type="region of interest" description="Disordered" evidence="10">
    <location>
        <begin position="249"/>
        <end position="331"/>
    </location>
</feature>
<dbReference type="InterPro" id="IPR003959">
    <property type="entry name" value="ATPase_AAA_core"/>
</dbReference>
<proteinExistence type="inferred from homology"/>
<dbReference type="GO" id="GO:0005819">
    <property type="term" value="C:spindle"/>
    <property type="evidence" value="ECO:0007669"/>
    <property type="project" value="UniProtKB-UniRule"/>
</dbReference>
<dbReference type="GO" id="GO:0016020">
    <property type="term" value="C:membrane"/>
    <property type="evidence" value="ECO:0007669"/>
    <property type="project" value="UniProtKB-SubCell"/>
</dbReference>
<dbReference type="GO" id="GO:0031117">
    <property type="term" value="P:positive regulation of microtubule depolymerization"/>
    <property type="evidence" value="ECO:0007669"/>
    <property type="project" value="UniProtKB-UniRule"/>
</dbReference>
<dbReference type="EMBL" id="VTPC01001986">
    <property type="protein sequence ID" value="KAF2900794.1"/>
    <property type="molecule type" value="Genomic_DNA"/>
</dbReference>
<dbReference type="InterPro" id="IPR003593">
    <property type="entry name" value="AAA+_ATPase"/>
</dbReference>
<feature type="compositionally biased region" description="Low complexity" evidence="10">
    <location>
        <begin position="1"/>
        <end position="10"/>
    </location>
</feature>
<dbReference type="Proteomes" id="UP000801492">
    <property type="component" value="Unassembled WGS sequence"/>
</dbReference>
<feature type="binding site" evidence="9">
    <location>
        <begin position="392"/>
        <end position="399"/>
    </location>
    <ligand>
        <name>ATP</name>
        <dbReference type="ChEBI" id="CHEBI:30616"/>
    </ligand>
</feature>
<feature type="intramembrane region" description="Helical" evidence="9">
    <location>
        <begin position="49"/>
        <end position="69"/>
    </location>
</feature>
<dbReference type="AlphaFoldDB" id="A0A8K0GI58"/>
<evidence type="ECO:0000256" key="9">
    <source>
        <dbReference type="HAMAP-Rule" id="MF_03021"/>
    </source>
</evidence>
<evidence type="ECO:0000256" key="6">
    <source>
        <dbReference type="ARBA" id="ARBA00023212"/>
    </source>
</evidence>
<keyword evidence="7 9" id="KW-0413">Isomerase</keyword>
<dbReference type="SMART" id="SM00382">
    <property type="entry name" value="AAA"/>
    <property type="match status" value="1"/>
</dbReference>
<name>A0A8K0GI58_IGNLU</name>
<evidence type="ECO:0000313" key="14">
    <source>
        <dbReference type="EMBL" id="KAF2900794.1"/>
    </source>
</evidence>
<keyword evidence="15" id="KW-1185">Reference proteome</keyword>
<dbReference type="EC" id="5.6.1.1" evidence="9"/>
<evidence type="ECO:0000256" key="10">
    <source>
        <dbReference type="SAM" id="MobiDB-lite"/>
    </source>
</evidence>
<dbReference type="Gene3D" id="3.40.50.300">
    <property type="entry name" value="P-loop containing nucleotide triphosphate hydrolases"/>
    <property type="match status" value="1"/>
</dbReference>
<dbReference type="PANTHER" id="PTHR23074:SF86">
    <property type="entry name" value="SPASTIN"/>
    <property type="match status" value="1"/>
</dbReference>
<evidence type="ECO:0000256" key="1">
    <source>
        <dbReference type="ARBA" id="ARBA00022490"/>
    </source>
</evidence>
<reference evidence="14" key="1">
    <citation type="submission" date="2019-08" db="EMBL/GenBank/DDBJ databases">
        <title>The genome of the North American firefly Photinus pyralis.</title>
        <authorList>
            <consortium name="Photinus pyralis genome working group"/>
            <person name="Fallon T.R."/>
            <person name="Sander Lower S.E."/>
            <person name="Weng J.-K."/>
        </authorList>
    </citation>
    <scope>NUCLEOTIDE SEQUENCE</scope>
    <source>
        <strain evidence="14">TRF0915ILg1</strain>
        <tissue evidence="14">Whole body</tissue>
    </source>
</reference>
<evidence type="ECO:0000259" key="12">
    <source>
        <dbReference type="SMART" id="SM00382"/>
    </source>
</evidence>
<dbReference type="Pfam" id="PF09336">
    <property type="entry name" value="Vps4_C"/>
    <property type="match status" value="1"/>
</dbReference>
<dbReference type="Gene3D" id="1.10.8.60">
    <property type="match status" value="1"/>
</dbReference>
<keyword evidence="2 9" id="KW-0493">Microtubule</keyword>
<dbReference type="SMART" id="SM00745">
    <property type="entry name" value="MIT"/>
    <property type="match status" value="1"/>
</dbReference>
<protein>
    <recommendedName>
        <fullName evidence="9">Spastin</fullName>
        <ecNumber evidence="9">5.6.1.1</ecNumber>
    </recommendedName>
</protein>
<dbReference type="InterPro" id="IPR003960">
    <property type="entry name" value="ATPase_AAA_CS"/>
</dbReference>
<dbReference type="GO" id="GO:0005737">
    <property type="term" value="C:cytoplasm"/>
    <property type="evidence" value="ECO:0007669"/>
    <property type="project" value="UniProtKB-UniRule"/>
</dbReference>
<dbReference type="HAMAP" id="MF_03021">
    <property type="entry name" value="Spastin"/>
    <property type="match status" value="1"/>
</dbReference>
<dbReference type="GO" id="GO:0005813">
    <property type="term" value="C:centrosome"/>
    <property type="evidence" value="ECO:0007669"/>
    <property type="project" value="UniProtKB-SubCell"/>
</dbReference>
<evidence type="ECO:0000256" key="8">
    <source>
        <dbReference type="ARBA" id="ARBA00036378"/>
    </source>
</evidence>
<dbReference type="FunFam" id="3.40.50.300:FF:000093">
    <property type="entry name" value="Fidgetin-like 1"/>
    <property type="match status" value="1"/>
</dbReference>
<dbReference type="InterPro" id="IPR007330">
    <property type="entry name" value="MIT_dom"/>
</dbReference>
<dbReference type="Gene3D" id="1.20.58.80">
    <property type="entry name" value="Phosphotransferase system, lactose/cellobiose-type IIA subunit"/>
    <property type="match status" value="1"/>
</dbReference>
<dbReference type="InterPro" id="IPR017179">
    <property type="entry name" value="Spastin"/>
</dbReference>
<feature type="topological domain" description="Cytoplasmic" evidence="9">
    <location>
        <begin position="70"/>
        <end position="627"/>
    </location>
</feature>
<evidence type="ECO:0000256" key="7">
    <source>
        <dbReference type="ARBA" id="ARBA00023235"/>
    </source>
</evidence>
<dbReference type="Pfam" id="PF00004">
    <property type="entry name" value="AAA"/>
    <property type="match status" value="1"/>
</dbReference>
<keyword evidence="3 9" id="KW-0547">Nucleotide-binding</keyword>
<dbReference type="FunFam" id="1.10.8.60:FF:000022">
    <property type="entry name" value="Fidgetin like 1"/>
    <property type="match status" value="1"/>
</dbReference>
<dbReference type="GO" id="GO:0034214">
    <property type="term" value="P:protein hexamerization"/>
    <property type="evidence" value="ECO:0007669"/>
    <property type="project" value="UniProtKB-UniRule"/>
</dbReference>
<comment type="caution">
    <text evidence="14">The sequence shown here is derived from an EMBL/GenBank/DDBJ whole genome shotgun (WGS) entry which is preliminary data.</text>
</comment>
<dbReference type="GO" id="GO:0005694">
    <property type="term" value="C:chromosome"/>
    <property type="evidence" value="ECO:0007669"/>
    <property type="project" value="UniProtKB-ARBA"/>
</dbReference>
<dbReference type="InterPro" id="IPR027417">
    <property type="entry name" value="P-loop_NTPase"/>
</dbReference>
<dbReference type="GO" id="GO:0016887">
    <property type="term" value="F:ATP hydrolysis activity"/>
    <property type="evidence" value="ECO:0007669"/>
    <property type="project" value="InterPro"/>
</dbReference>
<feature type="transmembrane region" description="Helical" evidence="11">
    <location>
        <begin position="49"/>
        <end position="71"/>
    </location>
</feature>
<feature type="region of interest" description="Disordered" evidence="10">
    <location>
        <begin position="1"/>
        <end position="20"/>
    </location>
</feature>
<dbReference type="CDD" id="cd19524">
    <property type="entry name" value="RecA-like_spastin"/>
    <property type="match status" value="1"/>
</dbReference>
<dbReference type="Pfam" id="PF17862">
    <property type="entry name" value="AAA_lid_3"/>
    <property type="match status" value="1"/>
</dbReference>
<feature type="topological domain" description="Cytoplasmic" evidence="9">
    <location>
        <begin position="1"/>
        <end position="48"/>
    </location>
</feature>
<keyword evidence="1 9" id="KW-0963">Cytoplasm</keyword>
<evidence type="ECO:0000256" key="2">
    <source>
        <dbReference type="ARBA" id="ARBA00022701"/>
    </source>
</evidence>
<evidence type="ECO:0000313" key="15">
    <source>
        <dbReference type="Proteomes" id="UP000801492"/>
    </source>
</evidence>
<evidence type="ECO:0000256" key="4">
    <source>
        <dbReference type="ARBA" id="ARBA00022840"/>
    </source>
</evidence>
<dbReference type="InterPro" id="IPR041569">
    <property type="entry name" value="AAA_lid_3"/>
</dbReference>
<dbReference type="GO" id="GO:0051013">
    <property type="term" value="P:microtubule severing"/>
    <property type="evidence" value="ECO:0007669"/>
    <property type="project" value="UniProtKB-UniRule"/>
</dbReference>
<comment type="subcellular location">
    <subcellularLocation>
        <location evidence="9">Membrane</location>
        <topology evidence="9">Peripheral membrane protein</topology>
    </subcellularLocation>
    <subcellularLocation>
        <location evidence="9">Cytoplasm</location>
        <location evidence="9">Cytoskeleton</location>
        <location evidence="9">Microtubule organizing center</location>
        <location evidence="9">Centrosome</location>
    </subcellularLocation>
    <subcellularLocation>
        <location evidence="9">Cytoplasm</location>
        <location evidence="9">Cytoskeleton</location>
    </subcellularLocation>
    <text evidence="9">Forms an intramembrane hairpin-like structure in the membrane.</text>
</comment>
<feature type="domain" description="MIT" evidence="13">
    <location>
        <begin position="123"/>
        <end position="201"/>
    </location>
</feature>
<keyword evidence="5 9" id="KW-0472">Membrane</keyword>
<evidence type="ECO:0000256" key="11">
    <source>
        <dbReference type="SAM" id="Phobius"/>
    </source>
</evidence>
<dbReference type="PROSITE" id="PS00674">
    <property type="entry name" value="AAA"/>
    <property type="match status" value="1"/>
</dbReference>